<reference evidence="8" key="2">
    <citation type="submission" date="2025-08" db="UniProtKB">
        <authorList>
            <consortium name="Ensembl"/>
        </authorList>
    </citation>
    <scope>IDENTIFICATION</scope>
</reference>
<dbReference type="PANTHER" id="PTHR13342:SF2">
    <property type="entry name" value="RAGULATOR COMPLEX PROTEIN LAMTOR5"/>
    <property type="match status" value="1"/>
</dbReference>
<comment type="similarity">
    <text evidence="3">Belongs to the LAMTOR5 family.</text>
</comment>
<gene>
    <name evidence="8" type="primary">LOC112222408</name>
</gene>
<sequence length="138" mass="14732">MSQLLIAANAIITMESTLEQHLDDTMKNPAIVGVLCTDQQGHILGCRGSLSDEHGGVVSVLARQAASLTRDPTDSPTVCLESDSGNAYKAFLALPSANLSSCLQAKTPKQEVPVTLSIWKWSDEADASTDQYVPGFIR</sequence>
<dbReference type="Gene3D" id="3.30.450.30">
    <property type="entry name" value="Dynein light chain 2a, cytoplasmic"/>
    <property type="match status" value="1"/>
</dbReference>
<dbReference type="GeneTree" id="ENSGT00390000006247"/>
<dbReference type="Pfam" id="PF16672">
    <property type="entry name" value="LAMTOR5"/>
    <property type="match status" value="1"/>
</dbReference>
<evidence type="ECO:0000256" key="1">
    <source>
        <dbReference type="ARBA" id="ARBA00004371"/>
    </source>
</evidence>
<dbReference type="Ensembl" id="ENSOTST00005152736.1">
    <property type="protein sequence ID" value="ENSOTSP00005135467.1"/>
    <property type="gene ID" value="ENSOTSG00005065744.1"/>
</dbReference>
<dbReference type="GO" id="GO:0005085">
    <property type="term" value="F:guanyl-nucleotide exchange factor activity"/>
    <property type="evidence" value="ECO:0007669"/>
    <property type="project" value="TreeGrafter"/>
</dbReference>
<organism evidence="8 9">
    <name type="scientific">Oncorhynchus tshawytscha</name>
    <name type="common">Chinook salmon</name>
    <name type="synonym">Salmo tshawytscha</name>
    <dbReference type="NCBI Taxonomy" id="74940"/>
    <lineage>
        <taxon>Eukaryota</taxon>
        <taxon>Metazoa</taxon>
        <taxon>Chordata</taxon>
        <taxon>Craniata</taxon>
        <taxon>Vertebrata</taxon>
        <taxon>Euteleostomi</taxon>
        <taxon>Actinopterygii</taxon>
        <taxon>Neopterygii</taxon>
        <taxon>Teleostei</taxon>
        <taxon>Protacanthopterygii</taxon>
        <taxon>Salmoniformes</taxon>
        <taxon>Salmonidae</taxon>
        <taxon>Salmoninae</taxon>
        <taxon>Oncorhynchus</taxon>
    </lineage>
</organism>
<dbReference type="GO" id="GO:1904263">
    <property type="term" value="P:positive regulation of TORC1 signaling"/>
    <property type="evidence" value="ECO:0007669"/>
    <property type="project" value="TreeGrafter"/>
</dbReference>
<dbReference type="FunFam" id="3.30.450.30:FF:000005">
    <property type="entry name" value="Ragulator complex protein LAMTOR5 homolog"/>
    <property type="match status" value="1"/>
</dbReference>
<evidence type="ECO:0000256" key="7">
    <source>
        <dbReference type="ARBA" id="ARBA00032692"/>
    </source>
</evidence>
<proteinExistence type="inferred from homology"/>
<evidence type="ECO:0000313" key="8">
    <source>
        <dbReference type="Ensembl" id="ENSOTSP00005135467.1"/>
    </source>
</evidence>
<protein>
    <recommendedName>
        <fullName evidence="4">Ragulator complex protein LAMTOR5</fullName>
    </recommendedName>
    <alternativeName>
        <fullName evidence="7">Late endosomal/lysosomal adaptor and MAPK and MTOR activator 5</fullName>
    </alternativeName>
</protein>
<reference evidence="8" key="3">
    <citation type="submission" date="2025-09" db="UniProtKB">
        <authorList>
            <consortium name="Ensembl"/>
        </authorList>
    </citation>
    <scope>IDENTIFICATION</scope>
</reference>
<evidence type="ECO:0000256" key="4">
    <source>
        <dbReference type="ARBA" id="ARBA00016079"/>
    </source>
</evidence>
<keyword evidence="5" id="KW-0963">Cytoplasm</keyword>
<keyword evidence="6" id="KW-0458">Lysosome</keyword>
<keyword evidence="9" id="KW-1185">Reference proteome</keyword>
<accession>A0AAZ3R1K1</accession>
<dbReference type="Proteomes" id="UP000694402">
    <property type="component" value="Unassembled WGS sequence"/>
</dbReference>
<evidence type="ECO:0000256" key="2">
    <source>
        <dbReference type="ARBA" id="ARBA00004496"/>
    </source>
</evidence>
<dbReference type="AlphaFoldDB" id="A0AAZ3R1K1"/>
<dbReference type="GO" id="GO:0043066">
    <property type="term" value="P:negative regulation of apoptotic process"/>
    <property type="evidence" value="ECO:0007669"/>
    <property type="project" value="InterPro"/>
</dbReference>
<dbReference type="GO" id="GO:0071986">
    <property type="term" value="C:Ragulator complex"/>
    <property type="evidence" value="ECO:0007669"/>
    <property type="project" value="InterPro"/>
</dbReference>
<name>A0AAZ3R1K1_ONCTS</name>
<dbReference type="PANTHER" id="PTHR13342">
    <property type="entry name" value="RAGULATOR COMPLEX PROTEIN LAMTOR5"/>
    <property type="match status" value="1"/>
</dbReference>
<dbReference type="InterPro" id="IPR024135">
    <property type="entry name" value="LAMTOR5"/>
</dbReference>
<dbReference type="GO" id="GO:0005764">
    <property type="term" value="C:lysosome"/>
    <property type="evidence" value="ECO:0007669"/>
    <property type="project" value="UniProtKB-SubCell"/>
</dbReference>
<evidence type="ECO:0000256" key="6">
    <source>
        <dbReference type="ARBA" id="ARBA00023228"/>
    </source>
</evidence>
<evidence type="ECO:0000313" key="9">
    <source>
        <dbReference type="Proteomes" id="UP000694402"/>
    </source>
</evidence>
<dbReference type="PRINTS" id="PR02092">
    <property type="entry name" value="HEPBVIRUSXIP"/>
</dbReference>
<evidence type="ECO:0000256" key="3">
    <source>
        <dbReference type="ARBA" id="ARBA00007795"/>
    </source>
</evidence>
<dbReference type="GO" id="GO:0071230">
    <property type="term" value="P:cellular response to amino acid stimulus"/>
    <property type="evidence" value="ECO:0007669"/>
    <property type="project" value="TreeGrafter"/>
</dbReference>
<reference evidence="9" key="1">
    <citation type="journal article" date="2018" name="PLoS ONE">
        <title>Chinook salmon (Oncorhynchus tshawytscha) genome and transcriptome.</title>
        <authorList>
            <person name="Christensen K.A."/>
            <person name="Leong J.S."/>
            <person name="Sakhrani D."/>
            <person name="Biagi C.A."/>
            <person name="Minkley D.R."/>
            <person name="Withler R.E."/>
            <person name="Rondeau E.B."/>
            <person name="Koop B.F."/>
            <person name="Devlin R.H."/>
        </authorList>
    </citation>
    <scope>NUCLEOTIDE SEQUENCE [LARGE SCALE GENOMIC DNA]</scope>
</reference>
<comment type="subcellular location">
    <subcellularLocation>
        <location evidence="2">Cytoplasm</location>
    </subcellularLocation>
    <subcellularLocation>
        <location evidence="1">Lysosome</location>
    </subcellularLocation>
</comment>
<evidence type="ECO:0000256" key="5">
    <source>
        <dbReference type="ARBA" id="ARBA00022490"/>
    </source>
</evidence>